<proteinExistence type="predicted"/>
<name>A0A2T1FEZ2_9CYAN</name>
<keyword evidence="4" id="KW-1185">Reference proteome</keyword>
<dbReference type="GO" id="GO:0004222">
    <property type="term" value="F:metalloendopeptidase activity"/>
    <property type="evidence" value="ECO:0007669"/>
    <property type="project" value="TreeGrafter"/>
</dbReference>
<dbReference type="Proteomes" id="UP000238937">
    <property type="component" value="Unassembled WGS sequence"/>
</dbReference>
<evidence type="ECO:0000259" key="2">
    <source>
        <dbReference type="Pfam" id="PF01551"/>
    </source>
</evidence>
<dbReference type="InterPro" id="IPR016047">
    <property type="entry name" value="M23ase_b-sheet_dom"/>
</dbReference>
<dbReference type="PANTHER" id="PTHR21666:SF290">
    <property type="entry name" value="PEPTIDASE M23 DOMAIN PROTEIN"/>
    <property type="match status" value="1"/>
</dbReference>
<reference evidence="3 4" key="1">
    <citation type="submission" date="2018-03" db="EMBL/GenBank/DDBJ databases">
        <title>The ancient ancestry and fast evolution of plastids.</title>
        <authorList>
            <person name="Moore K.R."/>
            <person name="Magnabosco C."/>
            <person name="Momper L."/>
            <person name="Gold D.A."/>
            <person name="Bosak T."/>
            <person name="Fournier G.P."/>
        </authorList>
    </citation>
    <scope>NUCLEOTIDE SEQUENCE [LARGE SCALE GENOMIC DNA]</scope>
    <source>
        <strain evidence="3 4">CCALA 037</strain>
    </source>
</reference>
<feature type="domain" description="M23ase beta-sheet core" evidence="2">
    <location>
        <begin position="211"/>
        <end position="309"/>
    </location>
</feature>
<dbReference type="InterPro" id="IPR011055">
    <property type="entry name" value="Dup_hybrid_motif"/>
</dbReference>
<organism evidence="3 4">
    <name type="scientific">Chamaesiphon polymorphus CCALA 037</name>
    <dbReference type="NCBI Taxonomy" id="2107692"/>
    <lineage>
        <taxon>Bacteria</taxon>
        <taxon>Bacillati</taxon>
        <taxon>Cyanobacteriota</taxon>
        <taxon>Cyanophyceae</taxon>
        <taxon>Gomontiellales</taxon>
        <taxon>Chamaesiphonaceae</taxon>
        <taxon>Chamaesiphon</taxon>
    </lineage>
</organism>
<dbReference type="Pfam" id="PF01551">
    <property type="entry name" value="Peptidase_M23"/>
    <property type="match status" value="1"/>
</dbReference>
<dbReference type="RefSeq" id="WP_106311883.1">
    <property type="nucleotide sequence ID" value="NZ_PVWO01000547.1"/>
</dbReference>
<dbReference type="InterPro" id="IPR050570">
    <property type="entry name" value="Cell_wall_metabolism_enzyme"/>
</dbReference>
<evidence type="ECO:0000313" key="4">
    <source>
        <dbReference type="Proteomes" id="UP000238937"/>
    </source>
</evidence>
<dbReference type="AlphaFoldDB" id="A0A2T1FEZ2"/>
<gene>
    <name evidence="3" type="ORF">C7B77_26100</name>
</gene>
<sequence length="318" mass="34020">MLDPISKLGVTAQKLRSNRALLHTWRWFSRFGSASIFWGAIALTIVLWSAVKIPGLALSGQLTPATPKLGETIVVNIAATPGKTTPPTVKVGNKTYPAFNLGTDRYRAMVPTTPLEQPGDRDINIADGTTTSKLKIAVADRKFPIQRINFTPGKAGIQATAMELKKVVALKAIVSPEKLWSGKFIAPNQGRTSSPYGVRRYYNGVFAKDYYHRGLDYAGGYGSAVVAPAGGKVALVGYENKGFRVHGNVVGVDHGQGLVSIFMHLSKIDVEEGQMLAPGDPIGAIGNTGSSTGPHLHWGLYVNAVSVDPVQWRGSAID</sequence>
<keyword evidence="1" id="KW-1133">Transmembrane helix</keyword>
<dbReference type="OrthoDB" id="507840at2"/>
<protein>
    <submittedName>
        <fullName evidence="3">Peptidase</fullName>
    </submittedName>
</protein>
<evidence type="ECO:0000256" key="1">
    <source>
        <dbReference type="SAM" id="Phobius"/>
    </source>
</evidence>
<keyword evidence="1" id="KW-0812">Transmembrane</keyword>
<feature type="transmembrane region" description="Helical" evidence="1">
    <location>
        <begin position="31"/>
        <end position="51"/>
    </location>
</feature>
<accession>A0A2T1FEZ2</accession>
<dbReference type="PANTHER" id="PTHR21666">
    <property type="entry name" value="PEPTIDASE-RELATED"/>
    <property type="match status" value="1"/>
</dbReference>
<dbReference type="CDD" id="cd12797">
    <property type="entry name" value="M23_peptidase"/>
    <property type="match status" value="1"/>
</dbReference>
<comment type="caution">
    <text evidence="3">The sequence shown here is derived from an EMBL/GenBank/DDBJ whole genome shotgun (WGS) entry which is preliminary data.</text>
</comment>
<dbReference type="EMBL" id="PVWO01000547">
    <property type="protein sequence ID" value="PSB43572.1"/>
    <property type="molecule type" value="Genomic_DNA"/>
</dbReference>
<evidence type="ECO:0000313" key="3">
    <source>
        <dbReference type="EMBL" id="PSB43572.1"/>
    </source>
</evidence>
<dbReference type="Gene3D" id="2.70.70.10">
    <property type="entry name" value="Glucose Permease (Domain IIA)"/>
    <property type="match status" value="1"/>
</dbReference>
<keyword evidence="1" id="KW-0472">Membrane</keyword>
<dbReference type="SUPFAM" id="SSF51261">
    <property type="entry name" value="Duplicated hybrid motif"/>
    <property type="match status" value="1"/>
</dbReference>